<keyword evidence="6" id="KW-0786">Thiamine pyrophosphate</keyword>
<evidence type="ECO:0000259" key="10">
    <source>
        <dbReference type="Pfam" id="PF02775"/>
    </source>
</evidence>
<evidence type="ECO:0000256" key="4">
    <source>
        <dbReference type="ARBA" id="ARBA00018936"/>
    </source>
</evidence>
<comment type="similarity">
    <text evidence="3">Belongs to the TPP enzyme family.</text>
</comment>
<evidence type="ECO:0000259" key="11">
    <source>
        <dbReference type="Pfam" id="PF02776"/>
    </source>
</evidence>
<comment type="cofactor">
    <cofactor evidence="2">
        <name>thiamine diphosphate</name>
        <dbReference type="ChEBI" id="CHEBI:58937"/>
    </cofactor>
</comment>
<keyword evidence="13" id="KW-0456">Lyase</keyword>
<dbReference type="Gene3D" id="3.40.50.970">
    <property type="match status" value="2"/>
</dbReference>
<dbReference type="AlphaFoldDB" id="A0A979FND2"/>
<dbReference type="GO" id="GO:0009097">
    <property type="term" value="P:isoleucine biosynthetic process"/>
    <property type="evidence" value="ECO:0007669"/>
    <property type="project" value="TreeGrafter"/>
</dbReference>
<dbReference type="KEGG" id="hazt:108681317"/>
<dbReference type="GO" id="GO:0030976">
    <property type="term" value="F:thiamine pyrophosphate binding"/>
    <property type="evidence" value="ECO:0007669"/>
    <property type="project" value="InterPro"/>
</dbReference>
<dbReference type="InterPro" id="IPR000399">
    <property type="entry name" value="TPP-bd_CS"/>
</dbReference>
<name>A0A979FND2_HYAAZ</name>
<dbReference type="RefSeq" id="XP_047738560.1">
    <property type="nucleotide sequence ID" value="XM_047882604.1"/>
</dbReference>
<dbReference type="OMA" id="QETDMIG"/>
<dbReference type="GO" id="GO:0016829">
    <property type="term" value="F:lyase activity"/>
    <property type="evidence" value="ECO:0007669"/>
    <property type="project" value="UniProtKB-KW"/>
</dbReference>
<dbReference type="InterPro" id="IPR011766">
    <property type="entry name" value="TPP_enzyme_TPP-bd"/>
</dbReference>
<evidence type="ECO:0000256" key="7">
    <source>
        <dbReference type="ARBA" id="ARBA00030510"/>
    </source>
</evidence>
<evidence type="ECO:0000313" key="13">
    <source>
        <dbReference type="RefSeq" id="XP_047738560.1"/>
    </source>
</evidence>
<evidence type="ECO:0000256" key="9">
    <source>
        <dbReference type="SAM" id="Phobius"/>
    </source>
</evidence>
<dbReference type="GO" id="GO:0005948">
    <property type="term" value="C:acetolactate synthase complex"/>
    <property type="evidence" value="ECO:0007669"/>
    <property type="project" value="TreeGrafter"/>
</dbReference>
<keyword evidence="9" id="KW-0812">Transmembrane</keyword>
<dbReference type="SUPFAM" id="SSF52467">
    <property type="entry name" value="DHS-like NAD/FAD-binding domain"/>
    <property type="match status" value="1"/>
</dbReference>
<keyword evidence="5" id="KW-0479">Metal-binding</keyword>
<dbReference type="OrthoDB" id="16262at2759"/>
<dbReference type="CDD" id="cd07035">
    <property type="entry name" value="TPP_PYR_POX_like"/>
    <property type="match status" value="1"/>
</dbReference>
<reference evidence="13" key="1">
    <citation type="submission" date="2025-08" db="UniProtKB">
        <authorList>
            <consortium name="RefSeq"/>
        </authorList>
    </citation>
    <scope>IDENTIFICATION</scope>
    <source>
        <tissue evidence="13">Whole organism</tissue>
    </source>
</reference>
<evidence type="ECO:0000313" key="12">
    <source>
        <dbReference type="Proteomes" id="UP000694843"/>
    </source>
</evidence>
<evidence type="ECO:0000256" key="2">
    <source>
        <dbReference type="ARBA" id="ARBA00001964"/>
    </source>
</evidence>
<evidence type="ECO:0000256" key="5">
    <source>
        <dbReference type="ARBA" id="ARBA00022723"/>
    </source>
</evidence>
<dbReference type="GO" id="GO:0000287">
    <property type="term" value="F:magnesium ion binding"/>
    <property type="evidence" value="ECO:0007669"/>
    <property type="project" value="InterPro"/>
</dbReference>
<dbReference type="Pfam" id="PF02775">
    <property type="entry name" value="TPP_enzyme_C"/>
    <property type="match status" value="1"/>
</dbReference>
<dbReference type="SUPFAM" id="SSF52518">
    <property type="entry name" value="Thiamin diphosphate-binding fold (THDP-binding)"/>
    <property type="match status" value="2"/>
</dbReference>
<sequence length="666" mass="72430">MQSVCSVGNLRFLRPKHLISKHIISPEYSVYSKARTVLTQKSTCLVPTSSTPHRLAQSVVGAISNFPISNSVEQSVSHGNNHHHSDEMNNFHFKNLLPKSFHGSMEDFFSVSALLFASSAVVGLGVGTLLSKFNLPYIWSHKADPTSKRHGGEIVVDVLKKHNVKQIFTLSGGHISPILVSAEKEGLRVVDTRHEVTAVYAADAVARMSGSVGVAVVTAGPGLTNTITAVKNAQMAESPVLLMGGAAASILQGRGALQDIDQLALFKPLCKFTASVRSVRDIAPTLRKALKIAQSGTPGPVFVEFPIDVLYPYPMVAREIAPPGPPPKNMQQRVVQWYMQYYLNNLYAGAWDQRDHSPLPLDIPIAPNSTVEQCAAILRTARRPVIVVGSQNWSKLGRKSGIQMRQKRGDCLKEADVIVLAGSVCDFRLSYGRSLNKKAKIIAVNRNKEQLYKNSDMFWKPAIKALHISIFLAEVPPEQHLNPLKVFTELEEILPDDAVLVADGGDFVATASYILRPRGPLMWLDPGAFGTLGVGGGFAIGAKLCRPDAQVWIIYGDGACGYSLAELDTYARHKLPLIALVGNDAGWTQIAREQVPMFGSSVACDLAYTDYHKVAEGFGARGLFMGRGDSIADTFRKAQELHDQHAPVLINALIGKSKFREGSLSV</sequence>
<dbReference type="Pfam" id="PF02776">
    <property type="entry name" value="TPP_enzyme_N"/>
    <property type="match status" value="1"/>
</dbReference>
<dbReference type="GO" id="GO:0050660">
    <property type="term" value="F:flavin adenine dinucleotide binding"/>
    <property type="evidence" value="ECO:0007669"/>
    <property type="project" value="TreeGrafter"/>
</dbReference>
<keyword evidence="9" id="KW-1133">Transmembrane helix</keyword>
<organism evidence="12 13">
    <name type="scientific">Hyalella azteca</name>
    <name type="common">Amphipod</name>
    <dbReference type="NCBI Taxonomy" id="294128"/>
    <lineage>
        <taxon>Eukaryota</taxon>
        <taxon>Metazoa</taxon>
        <taxon>Ecdysozoa</taxon>
        <taxon>Arthropoda</taxon>
        <taxon>Crustacea</taxon>
        <taxon>Multicrustacea</taxon>
        <taxon>Malacostraca</taxon>
        <taxon>Eumalacostraca</taxon>
        <taxon>Peracarida</taxon>
        <taxon>Amphipoda</taxon>
        <taxon>Senticaudata</taxon>
        <taxon>Talitrida</taxon>
        <taxon>Talitroidea</taxon>
        <taxon>Hyalellidae</taxon>
        <taxon>Hyalella</taxon>
    </lineage>
</organism>
<feature type="domain" description="Thiamine pyrophosphate enzyme N-terminal TPP-binding" evidence="11">
    <location>
        <begin position="150"/>
        <end position="265"/>
    </location>
</feature>
<dbReference type="InterPro" id="IPR012001">
    <property type="entry name" value="Thiamin_PyroP_enz_TPP-bd_dom"/>
</dbReference>
<accession>A0A979FND2</accession>
<feature type="domain" description="Thiamine pyrophosphate enzyme TPP-binding" evidence="10">
    <location>
        <begin position="503"/>
        <end position="651"/>
    </location>
</feature>
<gene>
    <name evidence="13" type="primary">LOC108681317</name>
</gene>
<evidence type="ECO:0000256" key="8">
    <source>
        <dbReference type="ARBA" id="ARBA00048767"/>
    </source>
</evidence>
<dbReference type="GO" id="GO:0009099">
    <property type="term" value="P:L-valine biosynthetic process"/>
    <property type="evidence" value="ECO:0007669"/>
    <property type="project" value="TreeGrafter"/>
</dbReference>
<evidence type="ECO:0000256" key="1">
    <source>
        <dbReference type="ARBA" id="ARBA00001946"/>
    </source>
</evidence>
<keyword evidence="12" id="KW-1185">Reference proteome</keyword>
<comment type="catalytic activity">
    <reaction evidence="8">
        <text>(2R)-hydroxyhexadecanoyl-CoA = pentadecanal + formyl-CoA</text>
        <dbReference type="Rhea" id="RHEA:55212"/>
        <dbReference type="ChEBI" id="CHEBI:17302"/>
        <dbReference type="ChEBI" id="CHEBI:57376"/>
        <dbReference type="ChEBI" id="CHEBI:138654"/>
    </reaction>
    <physiologicalReaction direction="left-to-right" evidence="8">
        <dbReference type="Rhea" id="RHEA:55213"/>
    </physiologicalReaction>
</comment>
<dbReference type="CTD" id="37285"/>
<dbReference type="InterPro" id="IPR029061">
    <property type="entry name" value="THDP-binding"/>
</dbReference>
<dbReference type="PANTHER" id="PTHR18968">
    <property type="entry name" value="THIAMINE PYROPHOSPHATE ENZYMES"/>
    <property type="match status" value="1"/>
</dbReference>
<dbReference type="InterPro" id="IPR029035">
    <property type="entry name" value="DHS-like_NAD/FAD-binding_dom"/>
</dbReference>
<comment type="cofactor">
    <cofactor evidence="1">
        <name>Mg(2+)</name>
        <dbReference type="ChEBI" id="CHEBI:18420"/>
    </cofactor>
</comment>
<evidence type="ECO:0000256" key="3">
    <source>
        <dbReference type="ARBA" id="ARBA00007812"/>
    </source>
</evidence>
<dbReference type="Proteomes" id="UP000694843">
    <property type="component" value="Unplaced"/>
</dbReference>
<dbReference type="PANTHER" id="PTHR18968:SF166">
    <property type="entry name" value="2-HYDROXYACYL-COA LYASE 2"/>
    <property type="match status" value="1"/>
</dbReference>
<dbReference type="FunFam" id="3.40.50.970:FF:000007">
    <property type="entry name" value="Acetolactate synthase"/>
    <property type="match status" value="1"/>
</dbReference>
<proteinExistence type="inferred from homology"/>
<dbReference type="Gene3D" id="3.40.50.1220">
    <property type="entry name" value="TPP-binding domain"/>
    <property type="match status" value="1"/>
</dbReference>
<dbReference type="GeneID" id="108681317"/>
<dbReference type="GO" id="GO:0003984">
    <property type="term" value="F:acetolactate synthase activity"/>
    <property type="evidence" value="ECO:0007669"/>
    <property type="project" value="TreeGrafter"/>
</dbReference>
<feature type="transmembrane region" description="Helical" evidence="9">
    <location>
        <begin position="108"/>
        <end position="130"/>
    </location>
</feature>
<dbReference type="CDD" id="cd02004">
    <property type="entry name" value="TPP_BZL_OCoD_HPCL"/>
    <property type="match status" value="1"/>
</dbReference>
<keyword evidence="9" id="KW-0472">Membrane</keyword>
<dbReference type="PROSITE" id="PS00187">
    <property type="entry name" value="TPP_ENZYMES"/>
    <property type="match status" value="1"/>
</dbReference>
<dbReference type="InterPro" id="IPR045229">
    <property type="entry name" value="TPP_enz"/>
</dbReference>
<protein>
    <recommendedName>
        <fullName evidence="4">2-hydroxyacyl-CoA lyase 2</fullName>
    </recommendedName>
    <alternativeName>
        <fullName evidence="7">IlvB-like protein</fullName>
    </alternativeName>
</protein>
<evidence type="ECO:0000256" key="6">
    <source>
        <dbReference type="ARBA" id="ARBA00023052"/>
    </source>
</evidence>